<dbReference type="InterPro" id="IPR005804">
    <property type="entry name" value="FA_desaturase_dom"/>
</dbReference>
<dbReference type="AlphaFoldDB" id="A0A5E4SQ24"/>
<feature type="transmembrane region" description="Helical" evidence="1">
    <location>
        <begin position="215"/>
        <end position="232"/>
    </location>
</feature>
<accession>A0A5E4SQ24</accession>
<evidence type="ECO:0000313" key="4">
    <source>
        <dbReference type="Proteomes" id="UP000337189"/>
    </source>
</evidence>
<name>A0A5E4SQ24_9BURK</name>
<dbReference type="GO" id="GO:0016717">
    <property type="term" value="F:oxidoreductase activity, acting on paired donors, with oxidation of a pair of donors resulting in the reduction of molecular oxygen to two molecules of water"/>
    <property type="evidence" value="ECO:0007669"/>
    <property type="project" value="TreeGrafter"/>
</dbReference>
<feature type="domain" description="Fatty acid desaturase" evidence="2">
    <location>
        <begin position="58"/>
        <end position="297"/>
    </location>
</feature>
<reference evidence="3 4" key="1">
    <citation type="submission" date="2019-08" db="EMBL/GenBank/DDBJ databases">
        <authorList>
            <person name="Peeters C."/>
        </authorList>
    </citation>
    <scope>NUCLEOTIDE SEQUENCE [LARGE SCALE GENOMIC DNA]</scope>
    <source>
        <strain evidence="3 4">LMG 31110</strain>
    </source>
</reference>
<keyword evidence="1" id="KW-0472">Membrane</keyword>
<evidence type="ECO:0000256" key="1">
    <source>
        <dbReference type="SAM" id="Phobius"/>
    </source>
</evidence>
<dbReference type="PANTHER" id="PTHR19353:SF19">
    <property type="entry name" value="DELTA(5) FATTY ACID DESATURASE C-RELATED"/>
    <property type="match status" value="1"/>
</dbReference>
<protein>
    <submittedName>
        <fullName evidence="3">Fatty acid desaturase family protein</fullName>
    </submittedName>
</protein>
<dbReference type="GO" id="GO:0008610">
    <property type="term" value="P:lipid biosynthetic process"/>
    <property type="evidence" value="ECO:0007669"/>
    <property type="project" value="UniProtKB-ARBA"/>
</dbReference>
<dbReference type="InterPro" id="IPR012171">
    <property type="entry name" value="Fatty_acid_desaturase"/>
</dbReference>
<dbReference type="PANTHER" id="PTHR19353">
    <property type="entry name" value="FATTY ACID DESATURASE 2"/>
    <property type="match status" value="1"/>
</dbReference>
<keyword evidence="1" id="KW-0812">Transmembrane</keyword>
<gene>
    <name evidence="3" type="ORF">PCO31110_00894</name>
</gene>
<keyword evidence="1" id="KW-1133">Transmembrane helix</keyword>
<dbReference type="GO" id="GO:0016020">
    <property type="term" value="C:membrane"/>
    <property type="evidence" value="ECO:0007669"/>
    <property type="project" value="TreeGrafter"/>
</dbReference>
<dbReference type="Proteomes" id="UP000337189">
    <property type="component" value="Unassembled WGS sequence"/>
</dbReference>
<proteinExistence type="predicted"/>
<evidence type="ECO:0000259" key="2">
    <source>
        <dbReference type="Pfam" id="PF00487"/>
    </source>
</evidence>
<dbReference type="EMBL" id="CABPSJ010000001">
    <property type="protein sequence ID" value="VVD76438.1"/>
    <property type="molecule type" value="Genomic_DNA"/>
</dbReference>
<feature type="transmembrane region" description="Helical" evidence="1">
    <location>
        <begin position="43"/>
        <end position="68"/>
    </location>
</feature>
<dbReference type="Pfam" id="PF00487">
    <property type="entry name" value="FA_desaturase"/>
    <property type="match status" value="1"/>
</dbReference>
<evidence type="ECO:0000313" key="3">
    <source>
        <dbReference type="EMBL" id="VVD76438.1"/>
    </source>
</evidence>
<dbReference type="CDD" id="cd03510">
    <property type="entry name" value="Rhizobitoxine-FADS-like"/>
    <property type="match status" value="1"/>
</dbReference>
<sequence length="330" mass="38000">MFDGGSMVRKYTNLELTRDQKRSIKALCERNNYRGVVSLVSDYVWILAACALSLKVHPLLYPLSILIIGTRQRALASLFHDASHGILFRFQGLNRAAGRVFCGWPVMQSMLAYRRSHVIAHHARLGDAVRDPDFRELNDAGVYETPRGPRFFRRFVLSAIGGRLTIRYIKSLLLSRLSFSSRPNETQIESWLIVAFHVSIAATAYAYGWLGSLMLFWWIPLVLVFPLVGWFSELSEHYPFMEAANEWPFSSRNRYSFWVERLFIGMHGDSFHLTHHLLPGVPHWHLAAATRILRADRAFAEWDDRWGGIFSSDRKSRVSFIHFVKTPSTP</sequence>
<organism evidence="3 4">
    <name type="scientific">Pandoraea communis</name>
    <dbReference type="NCBI Taxonomy" id="2508297"/>
    <lineage>
        <taxon>Bacteria</taxon>
        <taxon>Pseudomonadati</taxon>
        <taxon>Pseudomonadota</taxon>
        <taxon>Betaproteobacteria</taxon>
        <taxon>Burkholderiales</taxon>
        <taxon>Burkholderiaceae</taxon>
        <taxon>Pandoraea</taxon>
    </lineage>
</organism>